<gene>
    <name evidence="13" type="ORF">J9260_00225</name>
</gene>
<evidence type="ECO:0000313" key="13">
    <source>
        <dbReference type="EMBL" id="QTR53555.1"/>
    </source>
</evidence>
<dbReference type="Pfam" id="PF12019">
    <property type="entry name" value="GspH"/>
    <property type="match status" value="1"/>
</dbReference>
<keyword evidence="7 11" id="KW-1133">Transmembrane helix</keyword>
<proteinExistence type="inferred from homology"/>
<evidence type="ECO:0000256" key="9">
    <source>
        <dbReference type="ARBA" id="ARBA00025772"/>
    </source>
</evidence>
<feature type="domain" description="General secretion pathway GspH" evidence="12">
    <location>
        <begin position="54"/>
        <end position="162"/>
    </location>
</feature>
<feature type="transmembrane region" description="Helical" evidence="11">
    <location>
        <begin position="24"/>
        <end position="47"/>
    </location>
</feature>
<keyword evidence="4" id="KW-0488">Methylation</keyword>
<evidence type="ECO:0000256" key="6">
    <source>
        <dbReference type="ARBA" id="ARBA00022692"/>
    </source>
</evidence>
<dbReference type="NCBIfam" id="TIGR02532">
    <property type="entry name" value="IV_pilin_GFxxxE"/>
    <property type="match status" value="1"/>
</dbReference>
<evidence type="ECO:0000256" key="11">
    <source>
        <dbReference type="SAM" id="Phobius"/>
    </source>
</evidence>
<dbReference type="KEGG" id="tun:J9260_00225"/>
<evidence type="ECO:0000256" key="7">
    <source>
        <dbReference type="ARBA" id="ARBA00022989"/>
    </source>
</evidence>
<keyword evidence="5" id="KW-0997">Cell inner membrane</keyword>
<dbReference type="InterPro" id="IPR022346">
    <property type="entry name" value="T2SS_GspH"/>
</dbReference>
<evidence type="ECO:0000256" key="5">
    <source>
        <dbReference type="ARBA" id="ARBA00022519"/>
    </source>
</evidence>
<dbReference type="AlphaFoldDB" id="A0A975IIB2"/>
<evidence type="ECO:0000256" key="10">
    <source>
        <dbReference type="ARBA" id="ARBA00030775"/>
    </source>
</evidence>
<name>A0A975IIB2_9GAMM</name>
<dbReference type="PRINTS" id="PR00885">
    <property type="entry name" value="BCTERIALGSPH"/>
</dbReference>
<keyword evidence="3" id="KW-1003">Cell membrane</keyword>
<evidence type="ECO:0000256" key="2">
    <source>
        <dbReference type="ARBA" id="ARBA00021549"/>
    </source>
</evidence>
<reference evidence="13" key="1">
    <citation type="submission" date="2021-04" db="EMBL/GenBank/DDBJ databases">
        <title>Genomics, taxonomy and metabolism of representatives of sulfur bacteria of the genus Thiothrix: Thiothrix fructosivorans QT, Thiothrix unzii A1T and three new species, Thiothrix subterranea sp. nov., Thiothrix litoralis sp. nov. and 'Candidatus Thiothrix anitrata' sp. nov.</title>
        <authorList>
            <person name="Ravin N.V."/>
            <person name="Smolyakov D."/>
            <person name="Rudenko T.S."/>
            <person name="Mardanov A.V."/>
            <person name="Beletsky A.V."/>
            <person name="Markov N.D."/>
            <person name="Fomenkov A.I."/>
            <person name="Roberts R.J."/>
            <person name="Karnachuk O.V."/>
            <person name="Novikov A."/>
            <person name="Grabovich M.Y."/>
        </authorList>
    </citation>
    <scope>NUCLEOTIDE SEQUENCE</scope>
    <source>
        <strain evidence="13">A1</strain>
    </source>
</reference>
<dbReference type="InterPro" id="IPR002416">
    <property type="entry name" value="T2SS_protein-GspH"/>
</dbReference>
<evidence type="ECO:0000256" key="8">
    <source>
        <dbReference type="ARBA" id="ARBA00023136"/>
    </source>
</evidence>
<dbReference type="GO" id="GO:0015627">
    <property type="term" value="C:type II protein secretion system complex"/>
    <property type="evidence" value="ECO:0007669"/>
    <property type="project" value="InterPro"/>
</dbReference>
<organism evidence="13 14">
    <name type="scientific">Thiothrix unzii</name>
    <dbReference type="NCBI Taxonomy" id="111769"/>
    <lineage>
        <taxon>Bacteria</taxon>
        <taxon>Pseudomonadati</taxon>
        <taxon>Pseudomonadota</taxon>
        <taxon>Gammaproteobacteria</taxon>
        <taxon>Thiotrichales</taxon>
        <taxon>Thiotrichaceae</taxon>
        <taxon>Thiothrix</taxon>
    </lineage>
</organism>
<dbReference type="GO" id="GO:0005886">
    <property type="term" value="C:plasma membrane"/>
    <property type="evidence" value="ECO:0007669"/>
    <property type="project" value="UniProtKB-SubCell"/>
</dbReference>
<evidence type="ECO:0000313" key="14">
    <source>
        <dbReference type="Proteomes" id="UP000672009"/>
    </source>
</evidence>
<dbReference type="InterPro" id="IPR045584">
    <property type="entry name" value="Pilin-like"/>
</dbReference>
<dbReference type="EMBL" id="CP072793">
    <property type="protein sequence ID" value="QTR53555.1"/>
    <property type="molecule type" value="Genomic_DNA"/>
</dbReference>
<evidence type="ECO:0000256" key="4">
    <source>
        <dbReference type="ARBA" id="ARBA00022481"/>
    </source>
</evidence>
<dbReference type="Proteomes" id="UP000672009">
    <property type="component" value="Chromosome"/>
</dbReference>
<dbReference type="SUPFAM" id="SSF54523">
    <property type="entry name" value="Pili subunits"/>
    <property type="match status" value="1"/>
</dbReference>
<protein>
    <recommendedName>
        <fullName evidence="2">Type II secretion system protein H</fullName>
    </recommendedName>
    <alternativeName>
        <fullName evidence="10">General secretion pathway protein H</fullName>
    </alternativeName>
</protein>
<comment type="subcellular location">
    <subcellularLocation>
        <location evidence="1">Cell inner membrane</location>
        <topology evidence="1">Single-pass membrane protein</topology>
    </subcellularLocation>
</comment>
<evidence type="ECO:0000259" key="12">
    <source>
        <dbReference type="Pfam" id="PF12019"/>
    </source>
</evidence>
<sequence length="174" mass="19188">MMTSVAGGWSVKPRHATGFSLMEMLVVLMVVGVLYAMAGSLLSLAVVDPLQEEVERLRGRISLLQDEALVRSQPLAIGMDARGYAFFVLNDQQKPEPLADDGLFKPYTFPQGYKHSLTLQGVDVVLDKLHPQIFVFPGGEMTGFEWRLRAENGHSRGISVDVRGQLADLPLEGY</sequence>
<keyword evidence="6 11" id="KW-0812">Transmembrane</keyword>
<keyword evidence="8 11" id="KW-0472">Membrane</keyword>
<comment type="similarity">
    <text evidence="9">Belongs to the GSP H family.</text>
</comment>
<keyword evidence="14" id="KW-1185">Reference proteome</keyword>
<dbReference type="GO" id="GO:0015628">
    <property type="term" value="P:protein secretion by the type II secretion system"/>
    <property type="evidence" value="ECO:0007669"/>
    <property type="project" value="InterPro"/>
</dbReference>
<evidence type="ECO:0000256" key="3">
    <source>
        <dbReference type="ARBA" id="ARBA00022475"/>
    </source>
</evidence>
<dbReference type="Pfam" id="PF07963">
    <property type="entry name" value="N_methyl"/>
    <property type="match status" value="1"/>
</dbReference>
<evidence type="ECO:0000256" key="1">
    <source>
        <dbReference type="ARBA" id="ARBA00004377"/>
    </source>
</evidence>
<dbReference type="RefSeq" id="WP_210219071.1">
    <property type="nucleotide sequence ID" value="NZ_CP072793.1"/>
</dbReference>
<dbReference type="InterPro" id="IPR012902">
    <property type="entry name" value="N_methyl_site"/>
</dbReference>
<accession>A0A975IIB2</accession>
<dbReference type="Gene3D" id="3.55.40.10">
    <property type="entry name" value="minor pseudopilin epsh domain"/>
    <property type="match status" value="1"/>
</dbReference>